<keyword evidence="2" id="KW-1185">Reference proteome</keyword>
<dbReference type="SUPFAM" id="SSF56672">
    <property type="entry name" value="DNA/RNA polymerases"/>
    <property type="match status" value="1"/>
</dbReference>
<evidence type="ECO:0000259" key="1">
    <source>
        <dbReference type="PROSITE" id="PS50878"/>
    </source>
</evidence>
<dbReference type="STRING" id="4096.A0A1U7UZC8"/>
<organism evidence="2 3">
    <name type="scientific">Nicotiana sylvestris</name>
    <name type="common">Wood tobacco</name>
    <name type="synonym">South American tobacco</name>
    <dbReference type="NCBI Taxonomy" id="4096"/>
    <lineage>
        <taxon>Eukaryota</taxon>
        <taxon>Viridiplantae</taxon>
        <taxon>Streptophyta</taxon>
        <taxon>Embryophyta</taxon>
        <taxon>Tracheophyta</taxon>
        <taxon>Spermatophyta</taxon>
        <taxon>Magnoliopsida</taxon>
        <taxon>eudicotyledons</taxon>
        <taxon>Gunneridae</taxon>
        <taxon>Pentapetalae</taxon>
        <taxon>asterids</taxon>
        <taxon>lamiids</taxon>
        <taxon>Solanales</taxon>
        <taxon>Solanaceae</taxon>
        <taxon>Nicotianoideae</taxon>
        <taxon>Nicotianeae</taxon>
        <taxon>Nicotiana</taxon>
    </lineage>
</organism>
<dbReference type="InterPro" id="IPR043128">
    <property type="entry name" value="Rev_trsase/Diguanyl_cyclase"/>
</dbReference>
<proteinExistence type="predicted"/>
<name>A0A1U7UZC8_NICSY</name>
<reference evidence="3" key="2">
    <citation type="submission" date="2025-08" db="UniProtKB">
        <authorList>
            <consortium name="RefSeq"/>
        </authorList>
    </citation>
    <scope>IDENTIFICATION</scope>
    <source>
        <tissue evidence="3">Leaf</tissue>
    </source>
</reference>
<evidence type="ECO:0000313" key="2">
    <source>
        <dbReference type="Proteomes" id="UP000189701"/>
    </source>
</evidence>
<reference evidence="2" key="1">
    <citation type="journal article" date="2013" name="Genome Biol.">
        <title>Reference genomes and transcriptomes of Nicotiana sylvestris and Nicotiana tomentosiformis.</title>
        <authorList>
            <person name="Sierro N."/>
            <person name="Battey J.N."/>
            <person name="Ouadi S."/>
            <person name="Bovet L."/>
            <person name="Goepfert S."/>
            <person name="Bakaher N."/>
            <person name="Peitsch M.C."/>
            <person name="Ivanov N.V."/>
        </authorList>
    </citation>
    <scope>NUCLEOTIDE SEQUENCE [LARGE SCALE GENOMIC DNA]</scope>
</reference>
<evidence type="ECO:0000313" key="3">
    <source>
        <dbReference type="RefSeq" id="XP_009761367.1"/>
    </source>
</evidence>
<dbReference type="InterPro" id="IPR000477">
    <property type="entry name" value="RT_dom"/>
</dbReference>
<feature type="domain" description="Reverse transcriptase" evidence="1">
    <location>
        <begin position="86"/>
        <end position="316"/>
    </location>
</feature>
<dbReference type="eggNOG" id="KOG1075">
    <property type="taxonomic scope" value="Eukaryota"/>
</dbReference>
<dbReference type="PANTHER" id="PTHR19446">
    <property type="entry name" value="REVERSE TRANSCRIPTASES"/>
    <property type="match status" value="1"/>
</dbReference>
<dbReference type="Gene3D" id="3.30.70.270">
    <property type="match status" value="1"/>
</dbReference>
<gene>
    <name evidence="3" type="primary">LOC104213545</name>
</gene>
<dbReference type="AlphaFoldDB" id="A0A1U7UZC8"/>
<dbReference type="PROSITE" id="PS50878">
    <property type="entry name" value="RT_POL"/>
    <property type="match status" value="1"/>
</dbReference>
<sequence>MSGIPRVRWGALTKDKAQELGEKLLAMGAWRSSGDASYMWSMTTNYIREAAREVLGVTKEFSGGHKGDWWWNEEVQGKVEAKKATYLKLVESIDEGQKSANMEGYKKARKEVKLAVTAAKTMAFSRRSTTEALHIVRRLVEQYRAVKKDLHMVFIDVEKVYDKVPIEVLWRCLESRGVHVTYIRVMQDMYDRAKTRVRTAGGDSDYFLVEMGLHQGSTLSPFLFSLSMDSLTRHIQGEVHWCLLFVDDIVLIDETRGGINKRLEGWRHTLESKGFKLSRTKTEYRERKFSGVTQEADGDVRLDMQVIPKRESFKYL</sequence>
<dbReference type="Proteomes" id="UP000189701">
    <property type="component" value="Unplaced"/>
</dbReference>
<dbReference type="Pfam" id="PF00078">
    <property type="entry name" value="RVT_1"/>
    <property type="match status" value="1"/>
</dbReference>
<accession>A0A1U7UZC8</accession>
<dbReference type="InterPro" id="IPR043502">
    <property type="entry name" value="DNA/RNA_pol_sf"/>
</dbReference>
<dbReference type="RefSeq" id="XP_009761367.1">
    <property type="nucleotide sequence ID" value="XM_009763065.1"/>
</dbReference>
<protein>
    <submittedName>
        <fullName evidence="3">Uncharacterized protein LOC104213545</fullName>
    </submittedName>
</protein>